<evidence type="ECO:0000256" key="1">
    <source>
        <dbReference type="SAM" id="MobiDB-lite"/>
    </source>
</evidence>
<keyword evidence="3" id="KW-1185">Reference proteome</keyword>
<feature type="region of interest" description="Disordered" evidence="1">
    <location>
        <begin position="184"/>
        <end position="231"/>
    </location>
</feature>
<dbReference type="AlphaFoldDB" id="A0A7Y0FL75"/>
<sequence length="497" mass="51174">MTRATLLRLLAHSTALNGADVRALEELAEAFPYCQTAHLLLAKAAHDQGSMLADQRLRRAATYAADRALLRQLIEAAPVEELAAALPATTSAAEYAGSQDGAEFEAVPHTPTPAAAPLPAPLLLEDKPAQEINPAPSPYVAEEAVTEQAAPLAAAAPLELVELPAPDSAFHELPPLGLPVAAQEPATAAPVADPSDPSLDAATLPAASTEAAVPTEAEPVHPAPTAELPTAAPAPALSDAAAEPALPASEEIADPAIVSPTALADTDSFGADGAGAPDLGDELPPQAPPIRPPAEAEAAQHEFGLGPAEPTEITAYQLPELELAITIPLSPADATPRLPPFGGVAEVAYAPGEGSRLGYCLVPVTLGLADEVPASLMPAAILPPTGEFFAPDASVLAHIATQPAPSTSSTTDLINSFLQRKPSQPRRRAQPPPKTGEQADLSVRSTRAAPDLASESLAKILTQQGKIEQAIAIYERLMVKNPEKLAYFAAQIDLLRP</sequence>
<evidence type="ECO:0008006" key="4">
    <source>
        <dbReference type="Google" id="ProtNLM"/>
    </source>
</evidence>
<organism evidence="2 3">
    <name type="scientific">Hymenobacter polaris</name>
    <dbReference type="NCBI Taxonomy" id="2682546"/>
    <lineage>
        <taxon>Bacteria</taxon>
        <taxon>Pseudomonadati</taxon>
        <taxon>Bacteroidota</taxon>
        <taxon>Cytophagia</taxon>
        <taxon>Cytophagales</taxon>
        <taxon>Hymenobacteraceae</taxon>
        <taxon>Hymenobacter</taxon>
    </lineage>
</organism>
<evidence type="ECO:0000313" key="2">
    <source>
        <dbReference type="EMBL" id="NML64094.1"/>
    </source>
</evidence>
<feature type="compositionally biased region" description="Low complexity" evidence="1">
    <location>
        <begin position="201"/>
        <end position="212"/>
    </location>
</feature>
<feature type="region of interest" description="Disordered" evidence="1">
    <location>
        <begin position="263"/>
        <end position="300"/>
    </location>
</feature>
<feature type="region of interest" description="Disordered" evidence="1">
    <location>
        <begin position="418"/>
        <end position="441"/>
    </location>
</feature>
<evidence type="ECO:0000313" key="3">
    <source>
        <dbReference type="Proteomes" id="UP000559626"/>
    </source>
</evidence>
<name>A0A7Y0FL75_9BACT</name>
<dbReference type="Proteomes" id="UP000559626">
    <property type="component" value="Unassembled WGS sequence"/>
</dbReference>
<dbReference type="EMBL" id="JABBGH010000001">
    <property type="protein sequence ID" value="NML64094.1"/>
    <property type="molecule type" value="Genomic_DNA"/>
</dbReference>
<dbReference type="RefSeq" id="WP_169529418.1">
    <property type="nucleotide sequence ID" value="NZ_JABBGH010000001.1"/>
</dbReference>
<protein>
    <recommendedName>
        <fullName evidence="4">Tetratricopeptide repeat protein</fullName>
    </recommendedName>
</protein>
<accession>A0A7Y0FL75</accession>
<reference evidence="2 3" key="1">
    <citation type="submission" date="2020-04" db="EMBL/GenBank/DDBJ databases">
        <title>Hymenobacter polaris sp. nov., isolated from Arctic soil.</title>
        <authorList>
            <person name="Dahal R.H."/>
        </authorList>
    </citation>
    <scope>NUCLEOTIDE SEQUENCE [LARGE SCALE GENOMIC DNA]</scope>
    <source>
        <strain evidence="2 3">RP-2-7</strain>
    </source>
</reference>
<gene>
    <name evidence="2" type="ORF">HHL22_02645</name>
</gene>
<proteinExistence type="predicted"/>
<comment type="caution">
    <text evidence="2">The sequence shown here is derived from an EMBL/GenBank/DDBJ whole genome shotgun (WGS) entry which is preliminary data.</text>
</comment>